<accession>A0A1M6U4I9</accession>
<dbReference type="Pfam" id="PF02470">
    <property type="entry name" value="MlaD"/>
    <property type="match status" value="1"/>
</dbReference>
<feature type="transmembrane region" description="Helical" evidence="1">
    <location>
        <begin position="7"/>
        <end position="29"/>
    </location>
</feature>
<dbReference type="InterPro" id="IPR003399">
    <property type="entry name" value="Mce/MlaD"/>
</dbReference>
<dbReference type="Proteomes" id="UP000184275">
    <property type="component" value="Unassembled WGS sequence"/>
</dbReference>
<keyword evidence="1" id="KW-0472">Membrane</keyword>
<dbReference type="InterPro" id="IPR052336">
    <property type="entry name" value="MlaD_Phospholipid_Transporter"/>
</dbReference>
<dbReference type="AlphaFoldDB" id="A0A1M6U4I9"/>
<dbReference type="RefSeq" id="WP_073304010.1">
    <property type="nucleotide sequence ID" value="NZ_FRAW01000012.1"/>
</dbReference>
<keyword evidence="1" id="KW-0812">Transmembrane</keyword>
<evidence type="ECO:0000259" key="2">
    <source>
        <dbReference type="Pfam" id="PF02470"/>
    </source>
</evidence>
<gene>
    <name evidence="3" type="ORF">SAMN05720469_11242</name>
</gene>
<proteinExistence type="predicted"/>
<dbReference type="PANTHER" id="PTHR33371">
    <property type="entry name" value="INTERMEMBRANE PHOSPHOLIPID TRANSPORT SYSTEM BINDING PROTEIN MLAD-RELATED"/>
    <property type="match status" value="1"/>
</dbReference>
<keyword evidence="4" id="KW-1185">Reference proteome</keyword>
<organism evidence="3 4">
    <name type="scientific">Fibrobacter intestinalis</name>
    <dbReference type="NCBI Taxonomy" id="28122"/>
    <lineage>
        <taxon>Bacteria</taxon>
        <taxon>Pseudomonadati</taxon>
        <taxon>Fibrobacterota</taxon>
        <taxon>Fibrobacteria</taxon>
        <taxon>Fibrobacterales</taxon>
        <taxon>Fibrobacteraceae</taxon>
        <taxon>Fibrobacter</taxon>
    </lineage>
</organism>
<reference evidence="4" key="1">
    <citation type="submission" date="2016-11" db="EMBL/GenBank/DDBJ databases">
        <authorList>
            <person name="Varghese N."/>
            <person name="Submissions S."/>
        </authorList>
    </citation>
    <scope>NUCLEOTIDE SEQUENCE [LARGE SCALE GENOMIC DNA]</scope>
    <source>
        <strain evidence="4">UWOS</strain>
    </source>
</reference>
<protein>
    <submittedName>
        <fullName evidence="3">Phospholipid/cholesterol/gamma-HCH transport system substrate-binding protein</fullName>
    </submittedName>
</protein>
<dbReference type="EMBL" id="FRAW01000012">
    <property type="protein sequence ID" value="SHK63988.1"/>
    <property type="molecule type" value="Genomic_DNA"/>
</dbReference>
<feature type="domain" description="Mce/MlaD" evidence="2">
    <location>
        <begin position="40"/>
        <end position="111"/>
    </location>
</feature>
<dbReference type="PANTHER" id="PTHR33371:SF4">
    <property type="entry name" value="INTERMEMBRANE PHOSPHOLIPID TRANSPORT SYSTEM BINDING PROTEIN MLAD"/>
    <property type="match status" value="1"/>
</dbReference>
<evidence type="ECO:0000256" key="1">
    <source>
        <dbReference type="SAM" id="Phobius"/>
    </source>
</evidence>
<evidence type="ECO:0000313" key="3">
    <source>
        <dbReference type="EMBL" id="SHK63988.1"/>
    </source>
</evidence>
<keyword evidence="1" id="KW-1133">Transmembrane helix</keyword>
<name>A0A1M6U4I9_9BACT</name>
<evidence type="ECO:0000313" key="4">
    <source>
        <dbReference type="Proteomes" id="UP000184275"/>
    </source>
</evidence>
<sequence>MKKNIGLYLAVGLVVLLAIIILIFGLFFLNDKDPREVFDTYYLRFPQVSTLTLDDPVKINGVKLGKVEDIYLSGHRVLVVVRIRNDVRIPVGSEIRVQNIGIMGERQIGIILCDSSENYSPNDTIDGQFDAGIAEALGLAGEIIDSTKTLITSVHQVMDSTIANPEFRTKFRTMMDKAENLEDRLAKMLKDTDPQIKSSLNNLNMATVKVNALLDTVKAPVSGLLADAGNLMQDAGGILVKLDSVTNRLTLLTSKLQSTDNTAGILLNDRTLHDDLVQTLHSADSLFQIILQDGLDINVDFF</sequence>